<keyword evidence="3" id="KW-1185">Reference proteome</keyword>
<evidence type="ECO:0000313" key="2">
    <source>
        <dbReference type="EMBL" id="WMV46255.1"/>
    </source>
</evidence>
<dbReference type="EMBL" id="CP133620">
    <property type="protein sequence ID" value="WMV46255.1"/>
    <property type="molecule type" value="Genomic_DNA"/>
</dbReference>
<feature type="region of interest" description="Disordered" evidence="1">
    <location>
        <begin position="39"/>
        <end position="105"/>
    </location>
</feature>
<feature type="compositionally biased region" description="Basic and acidic residues" evidence="1">
    <location>
        <begin position="61"/>
        <end position="105"/>
    </location>
</feature>
<feature type="region of interest" description="Disordered" evidence="1">
    <location>
        <begin position="1"/>
        <end position="27"/>
    </location>
</feature>
<gene>
    <name evidence="2" type="ORF">MTR67_039640</name>
</gene>
<feature type="compositionally biased region" description="Basic and acidic residues" evidence="1">
    <location>
        <begin position="8"/>
        <end position="17"/>
    </location>
</feature>
<dbReference type="AlphaFoldDB" id="A0AAF0UH84"/>
<sequence>MSDNGSDDSSHYMHEDQMGDAVPEDAKFEALYNEEVNYMGNQLGDSHPNYLRLGGNQGWNKDQDNGLRDLRDRGGNWRDREAEKDRYLPPYDRPKPKEPAGSEGK</sequence>
<evidence type="ECO:0000313" key="3">
    <source>
        <dbReference type="Proteomes" id="UP001234989"/>
    </source>
</evidence>
<evidence type="ECO:0000256" key="1">
    <source>
        <dbReference type="SAM" id="MobiDB-lite"/>
    </source>
</evidence>
<protein>
    <submittedName>
        <fullName evidence="2">Uncharacterized protein</fullName>
    </submittedName>
</protein>
<reference evidence="2" key="1">
    <citation type="submission" date="2023-08" db="EMBL/GenBank/DDBJ databases">
        <title>A de novo genome assembly of Solanum verrucosum Schlechtendal, a Mexican diploid species geographically isolated from the other diploid A-genome species in potato relatives.</title>
        <authorList>
            <person name="Hosaka K."/>
        </authorList>
    </citation>
    <scope>NUCLEOTIDE SEQUENCE</scope>
    <source>
        <tissue evidence="2">Young leaves</tissue>
    </source>
</reference>
<dbReference type="Proteomes" id="UP001234989">
    <property type="component" value="Chromosome 9"/>
</dbReference>
<organism evidence="2 3">
    <name type="scientific">Solanum verrucosum</name>
    <dbReference type="NCBI Taxonomy" id="315347"/>
    <lineage>
        <taxon>Eukaryota</taxon>
        <taxon>Viridiplantae</taxon>
        <taxon>Streptophyta</taxon>
        <taxon>Embryophyta</taxon>
        <taxon>Tracheophyta</taxon>
        <taxon>Spermatophyta</taxon>
        <taxon>Magnoliopsida</taxon>
        <taxon>eudicotyledons</taxon>
        <taxon>Gunneridae</taxon>
        <taxon>Pentapetalae</taxon>
        <taxon>asterids</taxon>
        <taxon>lamiids</taxon>
        <taxon>Solanales</taxon>
        <taxon>Solanaceae</taxon>
        <taxon>Solanoideae</taxon>
        <taxon>Solaneae</taxon>
        <taxon>Solanum</taxon>
    </lineage>
</organism>
<accession>A0AAF0UH84</accession>
<proteinExistence type="predicted"/>
<name>A0AAF0UH84_SOLVR</name>